<dbReference type="SUPFAM" id="SSF50129">
    <property type="entry name" value="GroES-like"/>
    <property type="match status" value="1"/>
</dbReference>
<dbReference type="InterPro" id="IPR047122">
    <property type="entry name" value="Trans-enoyl_RdTase-like"/>
</dbReference>
<dbReference type="Pfam" id="PF08240">
    <property type="entry name" value="ADH_N"/>
    <property type="match status" value="1"/>
</dbReference>
<dbReference type="SUPFAM" id="SSF51735">
    <property type="entry name" value="NAD(P)-binding Rossmann-fold domains"/>
    <property type="match status" value="1"/>
</dbReference>
<evidence type="ECO:0000313" key="5">
    <source>
        <dbReference type="EMBL" id="KAK5991695.1"/>
    </source>
</evidence>
<sequence length="340" mass="36437">MANRAVWLDGPGQEPRVDSAPTSEPGEGELLIRVKAVPVQPGEWKIQAGLIPVPLRYPTVIGVSLAGVVEKIGTGVRRFRQGDRVVANSASVLRDDHRFGAYQKFCLATQDMTAKIGETISFEEAGSLAVAYSPAGALFLHLGLDRPQYPALPKKHERVLIWGVSSSFGAIASQLAARAGYDVVGVAAGWHAQSVSSFGVDRFVDRTASDVVQQLISLGPFKAVLSAADDAADQVKIGQILGALGGGYFLTTFGVRDGVEFPPGVTGGFGMFLQEIMDPKNVEFKEWLWWDYLEKALSNNDLESLPVEVVGGLSQAKTAWDTLRKGGVSGKRQIITPDSD</sequence>
<proteinExistence type="inferred from homology"/>
<dbReference type="EMBL" id="JAVFKD010000013">
    <property type="protein sequence ID" value="KAK5991695.1"/>
    <property type="molecule type" value="Genomic_DNA"/>
</dbReference>
<dbReference type="InterPro" id="IPR013154">
    <property type="entry name" value="ADH-like_N"/>
</dbReference>
<dbReference type="CDD" id="cd08249">
    <property type="entry name" value="enoyl_reductase_like"/>
    <property type="match status" value="1"/>
</dbReference>
<reference evidence="5 6" key="1">
    <citation type="submission" date="2024-01" db="EMBL/GenBank/DDBJ databases">
        <title>Complete genome of Cladobotryum mycophilum ATHUM6906.</title>
        <authorList>
            <person name="Christinaki A.C."/>
            <person name="Myridakis A.I."/>
            <person name="Kouvelis V.N."/>
        </authorList>
    </citation>
    <scope>NUCLEOTIDE SEQUENCE [LARGE SCALE GENOMIC DNA]</scope>
    <source>
        <strain evidence="5 6">ATHUM6906</strain>
    </source>
</reference>
<gene>
    <name evidence="5" type="ORF">PT974_07728</name>
</gene>
<dbReference type="PANTHER" id="PTHR45348:SF2">
    <property type="entry name" value="ZINC-TYPE ALCOHOL DEHYDROGENASE-LIKE PROTEIN C2E1P3.01"/>
    <property type="match status" value="1"/>
</dbReference>
<organism evidence="5 6">
    <name type="scientific">Cladobotryum mycophilum</name>
    <dbReference type="NCBI Taxonomy" id="491253"/>
    <lineage>
        <taxon>Eukaryota</taxon>
        <taxon>Fungi</taxon>
        <taxon>Dikarya</taxon>
        <taxon>Ascomycota</taxon>
        <taxon>Pezizomycotina</taxon>
        <taxon>Sordariomycetes</taxon>
        <taxon>Hypocreomycetidae</taxon>
        <taxon>Hypocreales</taxon>
        <taxon>Hypocreaceae</taxon>
        <taxon>Cladobotryum</taxon>
    </lineage>
</organism>
<evidence type="ECO:0000256" key="2">
    <source>
        <dbReference type="ARBA" id="ARBA00023002"/>
    </source>
</evidence>
<evidence type="ECO:0000256" key="1">
    <source>
        <dbReference type="ARBA" id="ARBA00008072"/>
    </source>
</evidence>
<name>A0ABR0SIW4_9HYPO</name>
<evidence type="ECO:0000259" key="4">
    <source>
        <dbReference type="SMART" id="SM00829"/>
    </source>
</evidence>
<dbReference type="InterPro" id="IPR036291">
    <property type="entry name" value="NAD(P)-bd_dom_sf"/>
</dbReference>
<comment type="caution">
    <text evidence="5">The sequence shown here is derived from an EMBL/GenBank/DDBJ whole genome shotgun (WGS) entry which is preliminary data.</text>
</comment>
<protein>
    <submittedName>
        <fullName evidence="5">Trans-enoyl reductase himH-like protein</fullName>
    </submittedName>
</protein>
<dbReference type="InterPro" id="IPR020843">
    <property type="entry name" value="ER"/>
</dbReference>
<keyword evidence="2" id="KW-0560">Oxidoreductase</keyword>
<dbReference type="PANTHER" id="PTHR45348">
    <property type="entry name" value="HYPOTHETICAL OXIDOREDUCTASE (EUROFUNG)"/>
    <property type="match status" value="1"/>
</dbReference>
<evidence type="ECO:0000313" key="6">
    <source>
        <dbReference type="Proteomes" id="UP001338125"/>
    </source>
</evidence>
<dbReference type="Proteomes" id="UP001338125">
    <property type="component" value="Unassembled WGS sequence"/>
</dbReference>
<evidence type="ECO:0000256" key="3">
    <source>
        <dbReference type="SAM" id="MobiDB-lite"/>
    </source>
</evidence>
<dbReference type="Gene3D" id="3.40.50.720">
    <property type="entry name" value="NAD(P)-binding Rossmann-like Domain"/>
    <property type="match status" value="1"/>
</dbReference>
<dbReference type="SMART" id="SM00829">
    <property type="entry name" value="PKS_ER"/>
    <property type="match status" value="1"/>
</dbReference>
<feature type="region of interest" description="Disordered" evidence="3">
    <location>
        <begin position="1"/>
        <end position="25"/>
    </location>
</feature>
<keyword evidence="6" id="KW-1185">Reference proteome</keyword>
<dbReference type="InterPro" id="IPR011032">
    <property type="entry name" value="GroES-like_sf"/>
</dbReference>
<dbReference type="Gene3D" id="3.90.180.10">
    <property type="entry name" value="Medium-chain alcohol dehydrogenases, catalytic domain"/>
    <property type="match status" value="1"/>
</dbReference>
<comment type="similarity">
    <text evidence="1">Belongs to the zinc-containing alcohol dehydrogenase family.</text>
</comment>
<accession>A0ABR0SIW4</accession>
<feature type="domain" description="Enoyl reductase (ER)" evidence="4">
    <location>
        <begin position="12"/>
        <end position="334"/>
    </location>
</feature>